<dbReference type="EMBL" id="JJOA01000056">
    <property type="protein sequence ID" value="KEA55595.1"/>
    <property type="molecule type" value="Genomic_DNA"/>
</dbReference>
<organism evidence="2">
    <name type="scientific">Burkholderia cenocepacia</name>
    <dbReference type="NCBI Taxonomy" id="95486"/>
    <lineage>
        <taxon>Bacteria</taxon>
        <taxon>Pseudomonadati</taxon>
        <taxon>Pseudomonadota</taxon>
        <taxon>Betaproteobacteria</taxon>
        <taxon>Burkholderiales</taxon>
        <taxon>Burkholderiaceae</taxon>
        <taxon>Burkholderia</taxon>
        <taxon>Burkholderia cepacia complex</taxon>
    </lineage>
</organism>
<gene>
    <name evidence="2" type="ORF">DT99_33880</name>
</gene>
<protein>
    <submittedName>
        <fullName evidence="2">Membrane protein</fullName>
    </submittedName>
</protein>
<feature type="transmembrane region" description="Helical" evidence="1">
    <location>
        <begin position="75"/>
        <end position="98"/>
    </location>
</feature>
<keyword evidence="1" id="KW-0812">Transmembrane</keyword>
<evidence type="ECO:0000313" key="2">
    <source>
        <dbReference type="EMBL" id="KEA55595.1"/>
    </source>
</evidence>
<keyword evidence="1" id="KW-0472">Membrane</keyword>
<sequence>MNALLQSRSADLVALGTLALLYLGGACIALWRIRAAAARGKIYWIVCMALLTGGAVAMGGNLSPVPDTGEMPPGFALGVEAVLLGLALVAGGCAWLMLRARKP</sequence>
<comment type="caution">
    <text evidence="2">The sequence shown here is derived from an EMBL/GenBank/DDBJ whole genome shotgun (WGS) entry which is preliminary data.</text>
</comment>
<feature type="transmembrane region" description="Helical" evidence="1">
    <location>
        <begin position="12"/>
        <end position="31"/>
    </location>
</feature>
<keyword evidence="1" id="KW-1133">Transmembrane helix</keyword>
<evidence type="ECO:0000256" key="1">
    <source>
        <dbReference type="SAM" id="Phobius"/>
    </source>
</evidence>
<accession>A0A071M4X0</accession>
<proteinExistence type="predicted"/>
<name>A0A071M4X0_9BURK</name>
<reference evidence="2" key="1">
    <citation type="submission" date="2014-04" db="EMBL/GenBank/DDBJ databases">
        <title>In planta biocontrol of soil-borne Fusarium wilt of banana through a plant endophytic bacterium, Burkholderia cenocepacia 869T2.</title>
        <authorList>
            <person name="Ho Y.-N."/>
            <person name="Chiang H.-M."/>
            <person name="Chao C.-P."/>
            <person name="Su C.-C."/>
            <person name="Hsu H.-F."/>
            <person name="Guo C.-T."/>
            <person name="Hsieh J.-L."/>
            <person name="Huang C.-C."/>
        </authorList>
    </citation>
    <scope>NUCLEOTIDE SEQUENCE [LARGE SCALE GENOMIC DNA]</scope>
    <source>
        <strain evidence="2">869T2</strain>
    </source>
</reference>
<feature type="transmembrane region" description="Helical" evidence="1">
    <location>
        <begin position="43"/>
        <end position="63"/>
    </location>
</feature>
<dbReference type="AlphaFoldDB" id="A0A071M4X0"/>
<dbReference type="OrthoDB" id="9010093at2"/>